<feature type="coiled-coil region" evidence="1">
    <location>
        <begin position="111"/>
        <end position="138"/>
    </location>
</feature>
<reference evidence="3 4" key="1">
    <citation type="submission" date="2018-08" db="EMBL/GenBank/DDBJ databases">
        <title>A genome reference for cultivated species of the human gut microbiota.</title>
        <authorList>
            <person name="Zou Y."/>
            <person name="Xue W."/>
            <person name="Luo G."/>
        </authorList>
    </citation>
    <scope>NUCLEOTIDE SEQUENCE [LARGE SCALE GENOMIC DNA]</scope>
    <source>
        <strain evidence="3 4">AM43-11</strain>
    </source>
</reference>
<organism evidence="3 4">
    <name type="scientific">Roseburia intestinalis</name>
    <dbReference type="NCBI Taxonomy" id="166486"/>
    <lineage>
        <taxon>Bacteria</taxon>
        <taxon>Bacillati</taxon>
        <taxon>Bacillota</taxon>
        <taxon>Clostridia</taxon>
        <taxon>Lachnospirales</taxon>
        <taxon>Lachnospiraceae</taxon>
        <taxon>Roseburia</taxon>
    </lineage>
</organism>
<evidence type="ECO:0000256" key="2">
    <source>
        <dbReference type="SAM" id="MobiDB-lite"/>
    </source>
</evidence>
<dbReference type="RefSeq" id="WP_118592411.1">
    <property type="nucleotide sequence ID" value="NZ_QSFP01000036.1"/>
</dbReference>
<feature type="region of interest" description="Disordered" evidence="2">
    <location>
        <begin position="232"/>
        <end position="264"/>
    </location>
</feature>
<comment type="caution">
    <text evidence="3">The sequence shown here is derived from an EMBL/GenBank/DDBJ whole genome shotgun (WGS) entry which is preliminary data.</text>
</comment>
<accession>A0A413SBE8</accession>
<evidence type="ECO:0000256" key="1">
    <source>
        <dbReference type="SAM" id="Coils"/>
    </source>
</evidence>
<dbReference type="EMBL" id="QSFP01000036">
    <property type="protein sequence ID" value="RHA62579.1"/>
    <property type="molecule type" value="Genomic_DNA"/>
</dbReference>
<keyword evidence="1" id="KW-0175">Coiled coil</keyword>
<protein>
    <submittedName>
        <fullName evidence="3">Uncharacterized protein</fullName>
    </submittedName>
</protein>
<sequence length="264" mass="31822">MEKTEKFDWENDAREKQKQEIASIKGRELVLRLSDQDVEEICELTGRYGTTVEELLENFVGDLIDGTYCNGSDEHEYARRWFERCDLGMFPETDFVSYMLNSYSSDRVDVLIGCQEELQEVENEISKSKEQLLEYQNKLNDSSYDWEREVAERELPCRTREEWAEMIQEDIDYMIQEELPQNKQYRDQLRKAVREEWEKYRQSQQNRGKSVGTFEEDMQKLQQWYLKKEQLQEGKEKEEEHQEGADKEEQLDENVCVRRNGRKR</sequence>
<evidence type="ECO:0000313" key="3">
    <source>
        <dbReference type="EMBL" id="RHA62579.1"/>
    </source>
</evidence>
<feature type="compositionally biased region" description="Basic and acidic residues" evidence="2">
    <location>
        <begin position="232"/>
        <end position="248"/>
    </location>
</feature>
<dbReference type="Proteomes" id="UP000284465">
    <property type="component" value="Unassembled WGS sequence"/>
</dbReference>
<name>A0A413SBE8_9FIRM</name>
<evidence type="ECO:0000313" key="4">
    <source>
        <dbReference type="Proteomes" id="UP000284465"/>
    </source>
</evidence>
<dbReference type="AlphaFoldDB" id="A0A413SBE8"/>
<proteinExistence type="predicted"/>
<gene>
    <name evidence="3" type="ORF">DW927_18590</name>
</gene>